<evidence type="ECO:0000259" key="5">
    <source>
        <dbReference type="PROSITE" id="PS50122"/>
    </source>
</evidence>
<dbReference type="CDD" id="cd16433">
    <property type="entry name" value="CheB"/>
    <property type="match status" value="1"/>
</dbReference>
<name>A0A2S1LRZ2_9FLAO</name>
<evidence type="ECO:0000256" key="3">
    <source>
        <dbReference type="ARBA" id="ARBA00048267"/>
    </source>
</evidence>
<gene>
    <name evidence="6" type="ORF">FK004_15525</name>
</gene>
<keyword evidence="7" id="KW-1185">Reference proteome</keyword>
<evidence type="ECO:0000256" key="1">
    <source>
        <dbReference type="ARBA" id="ARBA00022801"/>
    </source>
</evidence>
<dbReference type="EC" id="3.1.1.61" evidence="2"/>
<dbReference type="Pfam" id="PF01339">
    <property type="entry name" value="CheB_methylest"/>
    <property type="match status" value="1"/>
</dbReference>
<comment type="catalytic activity">
    <reaction evidence="3">
        <text>[protein]-L-glutamate 5-O-methyl ester + H2O = L-glutamyl-[protein] + methanol + H(+)</text>
        <dbReference type="Rhea" id="RHEA:23236"/>
        <dbReference type="Rhea" id="RHEA-COMP:10208"/>
        <dbReference type="Rhea" id="RHEA-COMP:10311"/>
        <dbReference type="ChEBI" id="CHEBI:15377"/>
        <dbReference type="ChEBI" id="CHEBI:15378"/>
        <dbReference type="ChEBI" id="CHEBI:17790"/>
        <dbReference type="ChEBI" id="CHEBI:29973"/>
        <dbReference type="ChEBI" id="CHEBI:82795"/>
        <dbReference type="EC" id="3.1.1.61"/>
    </reaction>
</comment>
<keyword evidence="4" id="KW-0145">Chemotaxis</keyword>
<sequence>MEKDGLISGCKVLIIGGSAGSLKVLMELLPRLTAFPTFTIVIVLHRKNAEDTTLEELFALKTSFPVNEVEDKTPLEKGAIYVAPSGYHLLFEREELLSLDASEKINYSRPSIDVSFESAAEVYGKGLTAVLLSGANADGTEGLRAIEKTGGTIIIQDPLTAEMPFMPQNALLHTTPDYVVGISELCDLINHINSY</sequence>
<protein>
    <recommendedName>
        <fullName evidence="2">protein-glutamate methylesterase</fullName>
        <ecNumber evidence="2">3.1.1.61</ecNumber>
    </recommendedName>
</protein>
<feature type="domain" description="CheB-type methylesterase" evidence="5">
    <location>
        <begin position="6"/>
        <end position="185"/>
    </location>
</feature>
<keyword evidence="1 4" id="KW-0378">Hydrolase</keyword>
<dbReference type="OrthoDB" id="1524092at2"/>
<dbReference type="PROSITE" id="PS50122">
    <property type="entry name" value="CHEB"/>
    <property type="match status" value="1"/>
</dbReference>
<dbReference type="PANTHER" id="PTHR42872:SF6">
    <property type="entry name" value="PROTEIN-GLUTAMATE METHYLESTERASE_PROTEIN-GLUTAMINE GLUTAMINASE"/>
    <property type="match status" value="1"/>
</dbReference>
<organism evidence="6 7">
    <name type="scientific">Flavobacterium kingsejongi</name>
    <dbReference type="NCBI Taxonomy" id="1678728"/>
    <lineage>
        <taxon>Bacteria</taxon>
        <taxon>Pseudomonadati</taxon>
        <taxon>Bacteroidota</taxon>
        <taxon>Flavobacteriia</taxon>
        <taxon>Flavobacteriales</taxon>
        <taxon>Flavobacteriaceae</taxon>
        <taxon>Flavobacterium</taxon>
    </lineage>
</organism>
<feature type="active site" evidence="4">
    <location>
        <position position="45"/>
    </location>
</feature>
<dbReference type="KEGG" id="fki:FK004_15525"/>
<accession>A0A2S1LRZ2</accession>
<evidence type="ECO:0000313" key="7">
    <source>
        <dbReference type="Proteomes" id="UP000244677"/>
    </source>
</evidence>
<evidence type="ECO:0000256" key="4">
    <source>
        <dbReference type="PROSITE-ProRule" id="PRU00050"/>
    </source>
</evidence>
<dbReference type="SUPFAM" id="SSF52738">
    <property type="entry name" value="Methylesterase CheB, C-terminal domain"/>
    <property type="match status" value="1"/>
</dbReference>
<dbReference type="InterPro" id="IPR000673">
    <property type="entry name" value="Sig_transdc_resp-reg_Me-estase"/>
</dbReference>
<feature type="active site" evidence="4">
    <location>
        <position position="138"/>
    </location>
</feature>
<reference evidence="6 7" key="1">
    <citation type="submission" date="2017-04" db="EMBL/GenBank/DDBJ databases">
        <title>Complete genome sequence of Flavobacterium kingsejong AJ004.</title>
        <authorList>
            <person name="Lee P.C."/>
        </authorList>
    </citation>
    <scope>NUCLEOTIDE SEQUENCE [LARGE SCALE GENOMIC DNA]</scope>
    <source>
        <strain evidence="6 7">AJ004</strain>
    </source>
</reference>
<dbReference type="GO" id="GO:0005737">
    <property type="term" value="C:cytoplasm"/>
    <property type="evidence" value="ECO:0007669"/>
    <property type="project" value="InterPro"/>
</dbReference>
<dbReference type="AlphaFoldDB" id="A0A2S1LRZ2"/>
<dbReference type="Gene3D" id="3.40.50.180">
    <property type="entry name" value="Methylesterase CheB, C-terminal domain"/>
    <property type="match status" value="1"/>
</dbReference>
<dbReference type="GO" id="GO:0008984">
    <property type="term" value="F:protein-glutamate methylesterase activity"/>
    <property type="evidence" value="ECO:0007669"/>
    <property type="project" value="UniProtKB-EC"/>
</dbReference>
<dbReference type="RefSeq" id="WP_108738047.1">
    <property type="nucleotide sequence ID" value="NZ_CP020919.1"/>
</dbReference>
<feature type="active site" evidence="4">
    <location>
        <position position="18"/>
    </location>
</feature>
<evidence type="ECO:0000313" key="6">
    <source>
        <dbReference type="EMBL" id="AWG26533.1"/>
    </source>
</evidence>
<dbReference type="PANTHER" id="PTHR42872">
    <property type="entry name" value="PROTEIN-GLUTAMATE METHYLESTERASE/PROTEIN-GLUTAMINE GLUTAMINASE"/>
    <property type="match status" value="1"/>
</dbReference>
<evidence type="ECO:0000256" key="2">
    <source>
        <dbReference type="ARBA" id="ARBA00039140"/>
    </source>
</evidence>
<proteinExistence type="predicted"/>
<dbReference type="GO" id="GO:0006935">
    <property type="term" value="P:chemotaxis"/>
    <property type="evidence" value="ECO:0007669"/>
    <property type="project" value="UniProtKB-UniRule"/>
</dbReference>
<dbReference type="InterPro" id="IPR035909">
    <property type="entry name" value="CheB_C"/>
</dbReference>
<dbReference type="EMBL" id="CP020919">
    <property type="protein sequence ID" value="AWG26533.1"/>
    <property type="molecule type" value="Genomic_DNA"/>
</dbReference>
<dbReference type="Proteomes" id="UP000244677">
    <property type="component" value="Chromosome"/>
</dbReference>
<dbReference type="GO" id="GO:0000156">
    <property type="term" value="F:phosphorelay response regulator activity"/>
    <property type="evidence" value="ECO:0007669"/>
    <property type="project" value="InterPro"/>
</dbReference>